<dbReference type="OrthoDB" id="9790144at2"/>
<dbReference type="Gene3D" id="3.40.50.410">
    <property type="entry name" value="von Willebrand factor, type A domain"/>
    <property type="match status" value="1"/>
</dbReference>
<sequence length="236" mass="26816">MTVRHIEETHRRQKQKPGATELVFILDCSGSMAGMESDVIGGFNAMLEKQQKKPGRCRVTTMLFDTGCRPLHESIDIQDMRPMTDRDFEAGGCTALYDAVGRTIRRIAEIQKQTAPKGRADHVVFAIMTDGLENASKRYTLPQIRSMIEREQTAYGWEFLFLGANFDAEATAETMGIRKDHAVEYLADSQGMQVSFQAMSESLESVRDCGMLDTRCMQSVREDTRTRSRVHRRNRH</sequence>
<dbReference type="CDD" id="cd00198">
    <property type="entry name" value="vWFA"/>
    <property type="match status" value="1"/>
</dbReference>
<dbReference type="KEGG" id="fro:AALO17_23410"/>
<dbReference type="EMBL" id="CP011391">
    <property type="protein sequence ID" value="AMK55475.1"/>
    <property type="molecule type" value="Genomic_DNA"/>
</dbReference>
<keyword evidence="2" id="KW-1185">Reference proteome</keyword>
<name>A0A140DXU8_9FIRM</name>
<gene>
    <name evidence="1" type="ORF">AALO17_23410</name>
</gene>
<dbReference type="GeneID" id="78478886"/>
<proteinExistence type="predicted"/>
<evidence type="ECO:0000313" key="2">
    <source>
        <dbReference type="Proteomes" id="UP000069771"/>
    </source>
</evidence>
<evidence type="ECO:0000313" key="1">
    <source>
        <dbReference type="EMBL" id="AMK55475.1"/>
    </source>
</evidence>
<reference evidence="1 2" key="1">
    <citation type="journal article" date="2016" name="Gut Pathog.">
        <title>Whole genome sequencing of "Faecalibaculum rodentium" ALO17, isolated from C57BL/6J laboratory mouse feces.</title>
        <authorList>
            <person name="Lim S."/>
            <person name="Chang D.H."/>
            <person name="Ahn S."/>
            <person name="Kim B.C."/>
        </authorList>
    </citation>
    <scope>NUCLEOTIDE SEQUENCE [LARGE SCALE GENOMIC DNA]</scope>
    <source>
        <strain evidence="1 2">Alo17</strain>
    </source>
</reference>
<evidence type="ECO:0008006" key="3">
    <source>
        <dbReference type="Google" id="ProtNLM"/>
    </source>
</evidence>
<accession>A0A140DXU8</accession>
<dbReference type="PATRIC" id="fig|1702221.3.peg.2275"/>
<protein>
    <recommendedName>
        <fullName evidence="3">VWFA domain-containing protein</fullName>
    </recommendedName>
</protein>
<dbReference type="SUPFAM" id="SSF53300">
    <property type="entry name" value="vWA-like"/>
    <property type="match status" value="1"/>
</dbReference>
<dbReference type="STRING" id="1702221.AALO17_23410"/>
<dbReference type="Proteomes" id="UP000069771">
    <property type="component" value="Chromosome"/>
</dbReference>
<dbReference type="InterPro" id="IPR036465">
    <property type="entry name" value="vWFA_dom_sf"/>
</dbReference>
<organism evidence="1 2">
    <name type="scientific">Faecalibaculum rodentium</name>
    <dbReference type="NCBI Taxonomy" id="1702221"/>
    <lineage>
        <taxon>Bacteria</taxon>
        <taxon>Bacillati</taxon>
        <taxon>Bacillota</taxon>
        <taxon>Erysipelotrichia</taxon>
        <taxon>Erysipelotrichales</taxon>
        <taxon>Erysipelotrichaceae</taxon>
        <taxon>Faecalibaculum</taxon>
    </lineage>
</organism>
<dbReference type="RefSeq" id="WP_067559189.1">
    <property type="nucleotide sequence ID" value="NZ_CAOJUU010000007.1"/>
</dbReference>
<dbReference type="AlphaFoldDB" id="A0A140DXU8"/>